<feature type="domain" description="Glycosyl transferase family 1" evidence="1">
    <location>
        <begin position="199"/>
        <end position="352"/>
    </location>
</feature>
<dbReference type="OrthoDB" id="132546at2157"/>
<dbReference type="GO" id="GO:0016757">
    <property type="term" value="F:glycosyltransferase activity"/>
    <property type="evidence" value="ECO:0007669"/>
    <property type="project" value="InterPro"/>
</dbReference>
<keyword evidence="3" id="KW-0808">Transferase</keyword>
<evidence type="ECO:0000313" key="5">
    <source>
        <dbReference type="Proteomes" id="UP000656367"/>
    </source>
</evidence>
<protein>
    <submittedName>
        <fullName evidence="3">Glycosyl transferase family 1</fullName>
    </submittedName>
    <submittedName>
        <fullName evidence="4">Glycosyltransferase family 4 protein</fullName>
    </submittedName>
</protein>
<proteinExistence type="predicted"/>
<dbReference type="Gene3D" id="3.40.50.2000">
    <property type="entry name" value="Glycogen Phosphorylase B"/>
    <property type="match status" value="2"/>
</dbReference>
<name>A0A830FFL9_HALAR</name>
<evidence type="ECO:0000313" key="6">
    <source>
        <dbReference type="Proteomes" id="UP001248536"/>
    </source>
</evidence>
<feature type="domain" description="Glycosyltransferase subfamily 4-like N-terminal" evidence="2">
    <location>
        <begin position="17"/>
        <end position="185"/>
    </location>
</feature>
<dbReference type="PANTHER" id="PTHR12526:SF630">
    <property type="entry name" value="GLYCOSYLTRANSFERASE"/>
    <property type="match status" value="1"/>
</dbReference>
<dbReference type="Pfam" id="PF13439">
    <property type="entry name" value="Glyco_transf_4"/>
    <property type="match status" value="1"/>
</dbReference>
<reference evidence="3" key="2">
    <citation type="submission" date="2020-09" db="EMBL/GenBank/DDBJ databases">
        <authorList>
            <person name="Sun Q."/>
            <person name="Ohkuma M."/>
        </authorList>
    </citation>
    <scope>NUCLEOTIDE SEQUENCE</scope>
    <source>
        <strain evidence="3">JCM 15759</strain>
    </source>
</reference>
<dbReference type="InterPro" id="IPR001296">
    <property type="entry name" value="Glyco_trans_1"/>
</dbReference>
<comment type="caution">
    <text evidence="3">The sequence shown here is derived from an EMBL/GenBank/DDBJ whole genome shotgun (WGS) entry which is preliminary data.</text>
</comment>
<dbReference type="Proteomes" id="UP001248536">
    <property type="component" value="Unassembled WGS sequence"/>
</dbReference>
<dbReference type="PANTHER" id="PTHR12526">
    <property type="entry name" value="GLYCOSYLTRANSFERASE"/>
    <property type="match status" value="1"/>
</dbReference>
<organism evidence="3 5">
    <name type="scientific">Haloarcula argentinensis</name>
    <dbReference type="NCBI Taxonomy" id="43776"/>
    <lineage>
        <taxon>Archaea</taxon>
        <taxon>Methanobacteriati</taxon>
        <taxon>Methanobacteriota</taxon>
        <taxon>Stenosarchaea group</taxon>
        <taxon>Halobacteria</taxon>
        <taxon>Halobacteriales</taxon>
        <taxon>Haloarculaceae</taxon>
        <taxon>Haloarcula</taxon>
    </lineage>
</organism>
<sequence length="380" mass="42139">MTEPYRVLHLITRFLDGGAEKSVEDILSALRAAPEEYDLRVGVGAEHDPARLDALRETGTDVAVFRTIRHYNPVTALPAVLCVARYLQSEQIDILHTHSTEAGVIGRWASVIADVPVTVHSVHGDPIASDRNPLLNAILYFFERVSAPLSDRIVTNSRRVRDTYLERGFGYPDQYEVIYDGLDLDAYRAPDRWDDLPPADEPVSLLFVGRLTDGKGLFDLVEAVDQVAESHSIELDIAGDGENREELQDAVKRRGLEDSVSFLGYCDDVPSLLATADVFVLPSYREGMPRVITEARAAGLPIVSTAVAGIPEQVSHGETGFLVEPGDVSELSARIEQLVASPSRRREMSERTTADLNRFDIERMRQSYRSLYCDLLDSVS</sequence>
<evidence type="ECO:0000259" key="1">
    <source>
        <dbReference type="Pfam" id="PF00534"/>
    </source>
</evidence>
<dbReference type="AlphaFoldDB" id="A0A830FFL9"/>
<dbReference type="Pfam" id="PF00534">
    <property type="entry name" value="Glycos_transf_1"/>
    <property type="match status" value="1"/>
</dbReference>
<evidence type="ECO:0000259" key="2">
    <source>
        <dbReference type="Pfam" id="PF13439"/>
    </source>
</evidence>
<dbReference type="EMBL" id="BMON01000002">
    <property type="protein sequence ID" value="GGM45159.1"/>
    <property type="molecule type" value="Genomic_DNA"/>
</dbReference>
<dbReference type="RefSeq" id="WP_005538145.1">
    <property type="nucleotide sequence ID" value="NZ_BAABDY010000004.1"/>
</dbReference>
<evidence type="ECO:0000313" key="4">
    <source>
        <dbReference type="EMBL" id="MDS0253969.1"/>
    </source>
</evidence>
<accession>A0A830FFL9</accession>
<reference evidence="3" key="1">
    <citation type="journal article" date="2014" name="Int. J. Syst. Evol. Microbiol.">
        <title>Complete genome sequence of Corynebacterium casei LMG S-19264T (=DSM 44701T), isolated from a smear-ripened cheese.</title>
        <authorList>
            <consortium name="US DOE Joint Genome Institute (JGI-PGF)"/>
            <person name="Walter F."/>
            <person name="Albersmeier A."/>
            <person name="Kalinowski J."/>
            <person name="Ruckert C."/>
        </authorList>
    </citation>
    <scope>NUCLEOTIDE SEQUENCE</scope>
    <source>
        <strain evidence="3">JCM 15759</strain>
    </source>
</reference>
<keyword evidence="6" id="KW-1185">Reference proteome</keyword>
<dbReference type="EMBL" id="JAMQCP010000002">
    <property type="protein sequence ID" value="MDS0253969.1"/>
    <property type="molecule type" value="Genomic_DNA"/>
</dbReference>
<evidence type="ECO:0000313" key="3">
    <source>
        <dbReference type="EMBL" id="GGM45159.1"/>
    </source>
</evidence>
<dbReference type="InterPro" id="IPR028098">
    <property type="entry name" value="Glyco_trans_4-like_N"/>
</dbReference>
<gene>
    <name evidence="3" type="ORF">GCM10009006_28210</name>
    <name evidence="4" type="ORF">NC662_09645</name>
</gene>
<reference evidence="4 6" key="3">
    <citation type="submission" date="2022-06" db="EMBL/GenBank/DDBJ databases">
        <title>Haloarcula sp. a new haloarchaeum isolate from saline soil.</title>
        <authorList>
            <person name="Strakova D."/>
            <person name="Galisteo C."/>
            <person name="Sanchez-Porro C."/>
            <person name="Ventosa A."/>
        </authorList>
    </citation>
    <scope>NUCLEOTIDE SEQUENCE [LARGE SCALE GENOMIC DNA]</scope>
    <source>
        <strain evidence="4 6">JCM 15760</strain>
    </source>
</reference>
<dbReference type="CDD" id="cd03808">
    <property type="entry name" value="GT4_CapM-like"/>
    <property type="match status" value="1"/>
</dbReference>
<dbReference type="SUPFAM" id="SSF53756">
    <property type="entry name" value="UDP-Glycosyltransferase/glycogen phosphorylase"/>
    <property type="match status" value="1"/>
</dbReference>
<dbReference type="Proteomes" id="UP000656367">
    <property type="component" value="Unassembled WGS sequence"/>
</dbReference>